<dbReference type="EMBL" id="CAMXCT020001200">
    <property type="protein sequence ID" value="CAL1141139.1"/>
    <property type="molecule type" value="Genomic_DNA"/>
</dbReference>
<organism evidence="1">
    <name type="scientific">Cladocopium goreaui</name>
    <dbReference type="NCBI Taxonomy" id="2562237"/>
    <lineage>
        <taxon>Eukaryota</taxon>
        <taxon>Sar</taxon>
        <taxon>Alveolata</taxon>
        <taxon>Dinophyceae</taxon>
        <taxon>Suessiales</taxon>
        <taxon>Symbiodiniaceae</taxon>
        <taxon>Cladocopium</taxon>
    </lineage>
</organism>
<name>A0A9P1CA28_9DINO</name>
<proteinExistence type="predicted"/>
<dbReference type="EMBL" id="CAMXCT020006368">
    <property type="protein sequence ID" value="CAL1167859.1"/>
    <property type="molecule type" value="Genomic_DNA"/>
</dbReference>
<dbReference type="OrthoDB" id="436466at2759"/>
<dbReference type="EMBL" id="CAMXCT030001200">
    <property type="protein sequence ID" value="CAL4775076.1"/>
    <property type="molecule type" value="Genomic_DNA"/>
</dbReference>
<dbReference type="AlphaFoldDB" id="A0A9P1CA28"/>
<dbReference type="EMBL" id="CAMXCT030006368">
    <property type="protein sequence ID" value="CAL4801796.1"/>
    <property type="molecule type" value="Genomic_DNA"/>
</dbReference>
<accession>A0A9P1CA28</accession>
<gene>
    <name evidence="1" type="ORF">C1SCF055_LOCUS15011</name>
    <name evidence="2" type="ORF">C1SCF055_LOCUS39386</name>
</gene>
<evidence type="ECO:0000313" key="2">
    <source>
        <dbReference type="EMBL" id="CAI4014484.1"/>
    </source>
</evidence>
<dbReference type="EMBL" id="CAMXCT010001200">
    <property type="protein sequence ID" value="CAI3987764.1"/>
    <property type="molecule type" value="Genomic_DNA"/>
</dbReference>
<keyword evidence="4" id="KW-1185">Reference proteome</keyword>
<reference evidence="3" key="2">
    <citation type="submission" date="2024-04" db="EMBL/GenBank/DDBJ databases">
        <authorList>
            <person name="Chen Y."/>
            <person name="Shah S."/>
            <person name="Dougan E. K."/>
            <person name="Thang M."/>
            <person name="Chan C."/>
        </authorList>
    </citation>
    <scope>NUCLEOTIDE SEQUENCE [LARGE SCALE GENOMIC DNA]</scope>
</reference>
<dbReference type="Proteomes" id="UP001152797">
    <property type="component" value="Unassembled WGS sequence"/>
</dbReference>
<protein>
    <submittedName>
        <fullName evidence="1">Uncharacterized protein</fullName>
    </submittedName>
</protein>
<evidence type="ECO:0000313" key="1">
    <source>
        <dbReference type="EMBL" id="CAI3987764.1"/>
    </source>
</evidence>
<evidence type="ECO:0000313" key="3">
    <source>
        <dbReference type="EMBL" id="CAL1141139.1"/>
    </source>
</evidence>
<evidence type="ECO:0000313" key="4">
    <source>
        <dbReference type="Proteomes" id="UP001152797"/>
    </source>
</evidence>
<reference evidence="1" key="1">
    <citation type="submission" date="2022-10" db="EMBL/GenBank/DDBJ databases">
        <authorList>
            <person name="Chen Y."/>
            <person name="Dougan E. K."/>
            <person name="Chan C."/>
            <person name="Rhodes N."/>
            <person name="Thang M."/>
        </authorList>
    </citation>
    <scope>NUCLEOTIDE SEQUENCE</scope>
</reference>
<sequence>MGCCEGKLPNPDDFLAAQSPRPVGPFLECMPPSRRCESYWVTPWSVCLSQIDYDEGVGMHEKIAVMHSGTCVLRLELCPHRSFKKFSYIRSPENELLGAMQTLEKYRPLQSTRSHYAIYGKQPLSGCQTISLEGIMLYHWATLTRPAFSLDAKMRMEGSYKGDSAWTISLQLGLPPPRWVVKNKKGGAAIVPRSGDKKSHQYVIAPGVDPGLVVCGTFAQLLALDELRL</sequence>
<dbReference type="EMBL" id="CAMXCT010006368">
    <property type="protein sequence ID" value="CAI4014484.1"/>
    <property type="molecule type" value="Genomic_DNA"/>
</dbReference>
<comment type="caution">
    <text evidence="1">The sequence shown here is derived from an EMBL/GenBank/DDBJ whole genome shotgun (WGS) entry which is preliminary data.</text>
</comment>